<reference evidence="5" key="1">
    <citation type="journal article" date="2019" name="Int. J. Syst. Evol. Microbiol.">
        <title>The Global Catalogue of Microorganisms (GCM) 10K type strain sequencing project: providing services to taxonomists for standard genome sequencing and annotation.</title>
        <authorList>
            <consortium name="The Broad Institute Genomics Platform"/>
            <consortium name="The Broad Institute Genome Sequencing Center for Infectious Disease"/>
            <person name="Wu L."/>
            <person name="Ma J."/>
        </authorList>
    </citation>
    <scope>NUCLEOTIDE SEQUENCE [LARGE SCALE GENOMIC DNA]</scope>
    <source>
        <strain evidence="5">CCUG 55590</strain>
    </source>
</reference>
<dbReference type="NCBIfam" id="TIGR02532">
    <property type="entry name" value="IV_pilin_GFxxxE"/>
    <property type="match status" value="1"/>
</dbReference>
<keyword evidence="3" id="KW-0812">Transmembrane</keyword>
<dbReference type="Pfam" id="PF07963">
    <property type="entry name" value="N_methyl"/>
    <property type="match status" value="1"/>
</dbReference>
<keyword evidence="3" id="KW-0472">Membrane</keyword>
<dbReference type="PROSITE" id="PS00409">
    <property type="entry name" value="PROKAR_NTER_METHYL"/>
    <property type="match status" value="1"/>
</dbReference>
<protein>
    <submittedName>
        <fullName evidence="4">Prepilin-type N-terminal cleavage/methylation domain-containing protein</fullName>
    </submittedName>
</protein>
<dbReference type="RefSeq" id="WP_214789367.1">
    <property type="nucleotide sequence ID" value="NZ_JANIEL010000009.1"/>
</dbReference>
<sequence>MSHNEKGFTLVEVLVSIVVVSILAGAMMSIFSKSLQITSSDLDRTVANQIAQNTLHTIERRSKEIDTAFSIDALKTDVNGICDLCSATINGRDYSIDIDSIQTSSNVMDVTIIVDSDTLLQPITLKGVVTDASLHEKFPETSNPEATTL</sequence>
<keyword evidence="3" id="KW-1133">Transmembrane helix</keyword>
<dbReference type="Proteomes" id="UP001596439">
    <property type="component" value="Unassembled WGS sequence"/>
</dbReference>
<evidence type="ECO:0000256" key="3">
    <source>
        <dbReference type="SAM" id="Phobius"/>
    </source>
</evidence>
<evidence type="ECO:0000256" key="1">
    <source>
        <dbReference type="ARBA" id="ARBA00004241"/>
    </source>
</evidence>
<organism evidence="4 5">
    <name type="scientific">Exiguobacterium aestuarii</name>
    <dbReference type="NCBI Taxonomy" id="273527"/>
    <lineage>
        <taxon>Bacteria</taxon>
        <taxon>Bacillati</taxon>
        <taxon>Bacillota</taxon>
        <taxon>Bacilli</taxon>
        <taxon>Bacillales</taxon>
        <taxon>Bacillales Family XII. Incertae Sedis</taxon>
        <taxon>Exiguobacterium</taxon>
    </lineage>
</organism>
<name>A0ABW2PRR1_9BACL</name>
<proteinExistence type="predicted"/>
<keyword evidence="5" id="KW-1185">Reference proteome</keyword>
<gene>
    <name evidence="4" type="ORF">ACFQO8_09380</name>
</gene>
<comment type="subcellular location">
    <subcellularLocation>
        <location evidence="1">Cell surface</location>
    </subcellularLocation>
</comment>
<evidence type="ECO:0000313" key="5">
    <source>
        <dbReference type="Proteomes" id="UP001596439"/>
    </source>
</evidence>
<comment type="caution">
    <text evidence="4">The sequence shown here is derived from an EMBL/GenBank/DDBJ whole genome shotgun (WGS) entry which is preliminary data.</text>
</comment>
<dbReference type="InterPro" id="IPR012902">
    <property type="entry name" value="N_methyl_site"/>
</dbReference>
<dbReference type="EMBL" id="JBHTCE010000001">
    <property type="protein sequence ID" value="MFC7390360.1"/>
    <property type="molecule type" value="Genomic_DNA"/>
</dbReference>
<keyword evidence="2" id="KW-0178">Competence</keyword>
<evidence type="ECO:0000256" key="2">
    <source>
        <dbReference type="ARBA" id="ARBA00023287"/>
    </source>
</evidence>
<evidence type="ECO:0000313" key="4">
    <source>
        <dbReference type="EMBL" id="MFC7390360.1"/>
    </source>
</evidence>
<accession>A0ABW2PRR1</accession>
<feature type="transmembrane region" description="Helical" evidence="3">
    <location>
        <begin position="7"/>
        <end position="31"/>
    </location>
</feature>